<evidence type="ECO:0000256" key="1">
    <source>
        <dbReference type="SAM" id="Coils"/>
    </source>
</evidence>
<dbReference type="Proteomes" id="UP000305778">
    <property type="component" value="Unassembled WGS sequence"/>
</dbReference>
<evidence type="ECO:0008006" key="5">
    <source>
        <dbReference type="Google" id="ProtNLM"/>
    </source>
</evidence>
<feature type="region of interest" description="Disordered" evidence="2">
    <location>
        <begin position="312"/>
        <end position="337"/>
    </location>
</feature>
<evidence type="ECO:0000313" key="4">
    <source>
        <dbReference type="Proteomes" id="UP000305778"/>
    </source>
</evidence>
<evidence type="ECO:0000256" key="2">
    <source>
        <dbReference type="SAM" id="MobiDB-lite"/>
    </source>
</evidence>
<reference evidence="3 4" key="1">
    <citation type="submission" date="2019-04" db="EMBL/GenBank/DDBJ databases">
        <title>Streptomyces oryziradicis sp. nov., a novel actinomycete isolated from rhizosphere soil of rice (Oryza sativa L.).</title>
        <authorList>
            <person name="Li C."/>
        </authorList>
    </citation>
    <scope>NUCLEOTIDE SEQUENCE [LARGE SCALE GENOMIC DNA]</scope>
    <source>
        <strain evidence="3 4">NEAU-C40</strain>
    </source>
</reference>
<sequence length="337" mass="35422">MSSGSKGPVEQAADAYKWARNFVAQPLIPLPQLNNPVSDGLDAGLDHIVKAALDSTGMMDELEKVTGKLDVLTHAAQEWQARAQTMQGVAKALRGGAVGLSDQWEGSASNAFGAHMGEVVTAIDCTAADMFATAKLINQAAEECKMAEETVIEIIREAIEMMIVSLAAMVAVDIITLGLATLADALVADAEIAVFIARVARVSDELAAKLEELMRIVKEIRTASESTEETFGTALKATNDVRKLGGMVGRNKALFALVKKPSLESLGHVAATQGVRHYNEIIKGGVELVTGADDPVGATKDGLTGDTNIDATARQIDGNPGDAPYPVPRGTAREVFG</sequence>
<dbReference type="Gene3D" id="1.10.287.1060">
    <property type="entry name" value="ESAT-6-like"/>
    <property type="match status" value="1"/>
</dbReference>
<feature type="coiled-coil region" evidence="1">
    <location>
        <begin position="203"/>
        <end position="230"/>
    </location>
</feature>
<gene>
    <name evidence="3" type="ORF">FCI23_35645</name>
</gene>
<dbReference type="EMBL" id="SUMC01000051">
    <property type="protein sequence ID" value="TKA04594.1"/>
    <property type="molecule type" value="Genomic_DNA"/>
</dbReference>
<dbReference type="SUPFAM" id="SSF140453">
    <property type="entry name" value="EsxAB dimer-like"/>
    <property type="match status" value="1"/>
</dbReference>
<evidence type="ECO:0000313" key="3">
    <source>
        <dbReference type="EMBL" id="TKA04594.1"/>
    </source>
</evidence>
<dbReference type="OrthoDB" id="4165247at2"/>
<name>A0A4U0S682_9ACTN</name>
<accession>A0A4U0S682</accession>
<dbReference type="RefSeq" id="WP_136728318.1">
    <property type="nucleotide sequence ID" value="NZ_SUMC01000051.1"/>
</dbReference>
<dbReference type="AlphaFoldDB" id="A0A4U0S682"/>
<keyword evidence="1" id="KW-0175">Coiled coil</keyword>
<keyword evidence="4" id="KW-1185">Reference proteome</keyword>
<comment type="caution">
    <text evidence="3">The sequence shown here is derived from an EMBL/GenBank/DDBJ whole genome shotgun (WGS) entry which is preliminary data.</text>
</comment>
<organism evidence="3 4">
    <name type="scientific">Actinacidiphila oryziradicis</name>
    <dbReference type="NCBI Taxonomy" id="2571141"/>
    <lineage>
        <taxon>Bacteria</taxon>
        <taxon>Bacillati</taxon>
        <taxon>Actinomycetota</taxon>
        <taxon>Actinomycetes</taxon>
        <taxon>Kitasatosporales</taxon>
        <taxon>Streptomycetaceae</taxon>
        <taxon>Actinacidiphila</taxon>
    </lineage>
</organism>
<proteinExistence type="predicted"/>
<protein>
    <recommendedName>
        <fullName evidence="5">WXG100 family type VII secretion target</fullName>
    </recommendedName>
</protein>
<dbReference type="InterPro" id="IPR036689">
    <property type="entry name" value="ESAT-6-like_sf"/>
</dbReference>